<dbReference type="InterPro" id="IPR003439">
    <property type="entry name" value="ABC_transporter-like_ATP-bd"/>
</dbReference>
<dbReference type="GO" id="GO:0005524">
    <property type="term" value="F:ATP binding"/>
    <property type="evidence" value="ECO:0007669"/>
    <property type="project" value="UniProtKB-KW"/>
</dbReference>
<dbReference type="SMART" id="SM00382">
    <property type="entry name" value="AAA"/>
    <property type="match status" value="1"/>
</dbReference>
<evidence type="ECO:0000259" key="4">
    <source>
        <dbReference type="PROSITE" id="PS50893"/>
    </source>
</evidence>
<dbReference type="Proteomes" id="UP000195305">
    <property type="component" value="Unassembled WGS sequence"/>
</dbReference>
<proteinExistence type="predicted"/>
<dbReference type="Gene3D" id="3.40.50.300">
    <property type="entry name" value="P-loop containing nucleotide triphosphate hydrolases"/>
    <property type="match status" value="1"/>
</dbReference>
<evidence type="ECO:0000256" key="1">
    <source>
        <dbReference type="ARBA" id="ARBA00022448"/>
    </source>
</evidence>
<dbReference type="PANTHER" id="PTHR42939">
    <property type="entry name" value="ABC TRANSPORTER ATP-BINDING PROTEIN ALBC-RELATED"/>
    <property type="match status" value="1"/>
</dbReference>
<keyword evidence="2" id="KW-0547">Nucleotide-binding</keyword>
<dbReference type="InterPro" id="IPR027417">
    <property type="entry name" value="P-loop_NTPase"/>
</dbReference>
<comment type="caution">
    <text evidence="5">The sequence shown here is derived from an EMBL/GenBank/DDBJ whole genome shotgun (WGS) entry which is preliminary data.</text>
</comment>
<dbReference type="GO" id="GO:0016887">
    <property type="term" value="F:ATP hydrolysis activity"/>
    <property type="evidence" value="ECO:0007669"/>
    <property type="project" value="InterPro"/>
</dbReference>
<dbReference type="AlphaFoldDB" id="A0A1Y4T225"/>
<gene>
    <name evidence="5" type="ORF">B5E75_01655</name>
</gene>
<dbReference type="SUPFAM" id="SSF52540">
    <property type="entry name" value="P-loop containing nucleoside triphosphate hydrolases"/>
    <property type="match status" value="1"/>
</dbReference>
<dbReference type="CDD" id="cd03230">
    <property type="entry name" value="ABC_DR_subfamily_A"/>
    <property type="match status" value="1"/>
</dbReference>
<protein>
    <submittedName>
        <fullName evidence="5">ABC transporter ATP-binding protein</fullName>
    </submittedName>
</protein>
<evidence type="ECO:0000256" key="2">
    <source>
        <dbReference type="ARBA" id="ARBA00022741"/>
    </source>
</evidence>
<dbReference type="InterPro" id="IPR003593">
    <property type="entry name" value="AAA+_ATPase"/>
</dbReference>
<keyword evidence="1" id="KW-0813">Transport</keyword>
<dbReference type="InterPro" id="IPR051782">
    <property type="entry name" value="ABC_Transporter_VariousFunc"/>
</dbReference>
<dbReference type="PANTHER" id="PTHR42939:SF1">
    <property type="entry name" value="ABC TRANSPORTER ATP-BINDING PROTEIN ALBC-RELATED"/>
    <property type="match status" value="1"/>
</dbReference>
<dbReference type="RefSeq" id="WP_087357064.1">
    <property type="nucleotide sequence ID" value="NZ_JACJKO010000018.1"/>
</dbReference>
<accession>A0A1Y4T225</accession>
<dbReference type="EMBL" id="NFLJ01000003">
    <property type="protein sequence ID" value="OUQ36256.1"/>
    <property type="molecule type" value="Genomic_DNA"/>
</dbReference>
<dbReference type="PROSITE" id="PS50893">
    <property type="entry name" value="ABC_TRANSPORTER_2"/>
    <property type="match status" value="1"/>
</dbReference>
<keyword evidence="6" id="KW-1185">Reference proteome</keyword>
<evidence type="ECO:0000256" key="3">
    <source>
        <dbReference type="ARBA" id="ARBA00022840"/>
    </source>
</evidence>
<dbReference type="OrthoDB" id="9804819at2"/>
<feature type="domain" description="ABC transporter" evidence="4">
    <location>
        <begin position="2"/>
        <end position="227"/>
    </location>
</feature>
<organism evidence="5 6">
    <name type="scientific">Massilimicrobiota timonensis</name>
    <dbReference type="NCBI Taxonomy" id="1776392"/>
    <lineage>
        <taxon>Bacteria</taxon>
        <taxon>Bacillati</taxon>
        <taxon>Bacillota</taxon>
        <taxon>Erysipelotrichia</taxon>
        <taxon>Erysipelotrichales</taxon>
        <taxon>Erysipelotrichaceae</taxon>
        <taxon>Massilimicrobiota</taxon>
    </lineage>
</organism>
<name>A0A1Y4T225_9FIRM</name>
<keyword evidence="3 5" id="KW-0067">ATP-binding</keyword>
<evidence type="ECO:0000313" key="6">
    <source>
        <dbReference type="Proteomes" id="UP000195305"/>
    </source>
</evidence>
<dbReference type="Pfam" id="PF00005">
    <property type="entry name" value="ABC_tran"/>
    <property type="match status" value="1"/>
</dbReference>
<reference evidence="5 6" key="1">
    <citation type="journal article" date="2018" name="BMC Genomics">
        <title>Whole genome sequencing and function prediction of 133 gut anaerobes isolated from chicken caecum in pure cultures.</title>
        <authorList>
            <person name="Medvecky M."/>
            <person name="Cejkova D."/>
            <person name="Polansky O."/>
            <person name="Karasova D."/>
            <person name="Kubasova T."/>
            <person name="Cizek A."/>
            <person name="Rychlik I."/>
        </authorList>
    </citation>
    <scope>NUCLEOTIDE SEQUENCE [LARGE SCALE GENOMIC DNA]</scope>
    <source>
        <strain evidence="5 6">An13</strain>
    </source>
</reference>
<evidence type="ECO:0000313" key="5">
    <source>
        <dbReference type="EMBL" id="OUQ36256.1"/>
    </source>
</evidence>
<sequence length="230" mass="26026">MIEIHHLTKRYGSFKAVDDIELVAQSGKITILLGPNGAGKSTTIKSIANLLKFEGNIQICGYDNGSIEAKRCFGYVPETPVLYDLLTVDEHIDFIGHAYQVENYKEKAQKYLELFHLTEKRKKMAKELSKGMTQKLSMLLAFMIEPKALLVDEPMVGLDPASIEETLKILRNIADEGCAVLISTHIIDIVSDIFDEAYIMKEGHIIQRIQKNELQEESLKDFFFELTEGK</sequence>